<dbReference type="EMBL" id="KB206881">
    <property type="protein sequence ID" value="ELP87065.1"/>
    <property type="molecule type" value="Genomic_DNA"/>
</dbReference>
<dbReference type="Proteomes" id="UP000014680">
    <property type="component" value="Unassembled WGS sequence"/>
</dbReference>
<dbReference type="AlphaFoldDB" id="L7FLL3"/>
<dbReference type="GeneID" id="14886042"/>
<sequence length="528" mass="61911">MPLEQVFLKNVVLYFNTLTDVMNFLFLNKKCLETVTSLYVNSYALTRHHNFPQIYLFFPQMQTFYVETTLQYIKAKDARCMPLIEINHWTDKYLYRDRKDNVFTTQWFPPKIRKLCVYPQQVIKMFTSIDFYTQLQVISIVKIFENIRLKNTRFLDSLIPLFKLPSLKKVYMEISPLCYEMINTLNSQKAFSSGVEFTIFFCMWWDMFYIKSLDESYDKIQNLKFNSNVSIYTNRIGDGHILTHRGMYVSSSVTNNKEVLFDMITGIIHLGDLHELNLIFNNIDNFDCEKYENVEKIALNGCLSSLKLSKRIKSVTLKIILFKEENINIEMNNAVLEEFSVDGQPNQKIEGVVLYENALKKLVLKNANCSIKMLGNDKKQLENIDLCKLNEFELFNYRQYGIILNDYKGPLPFYALSLINGKLNVSNPMTRLENLNFSAFIFDECYINNNYNNTIELGDNKLRIMSVRYSRSITVNAGPTTLFELDNSDGTFNFVALKRKNVTKNNKKHKVVIKIDEKKYDDFLSESE</sequence>
<dbReference type="KEGG" id="eiv:EIN_159940"/>
<gene>
    <name evidence="1" type="ORF">EIN_159940</name>
</gene>
<reference evidence="1" key="1">
    <citation type="submission" date="2012-10" db="EMBL/GenBank/DDBJ databases">
        <authorList>
            <person name="Zafar N."/>
            <person name="Inman J."/>
            <person name="Hall N."/>
            <person name="Lorenzi H."/>
            <person name="Caler E."/>
        </authorList>
    </citation>
    <scope>NUCLEOTIDE SEQUENCE [LARGE SCALE GENOMIC DNA]</scope>
    <source>
        <strain evidence="1">IP1</strain>
    </source>
</reference>
<dbReference type="VEuPathDB" id="AmoebaDB:EIN_159940"/>
<proteinExistence type="predicted"/>
<evidence type="ECO:0000313" key="1">
    <source>
        <dbReference type="EMBL" id="ELP87065.1"/>
    </source>
</evidence>
<keyword evidence="2" id="KW-1185">Reference proteome</keyword>
<accession>L7FLL3</accession>
<dbReference type="RefSeq" id="XP_004253836.1">
    <property type="nucleotide sequence ID" value="XM_004253788.1"/>
</dbReference>
<organism evidence="1 2">
    <name type="scientific">Entamoeba invadens IP1</name>
    <dbReference type="NCBI Taxonomy" id="370355"/>
    <lineage>
        <taxon>Eukaryota</taxon>
        <taxon>Amoebozoa</taxon>
        <taxon>Evosea</taxon>
        <taxon>Archamoebae</taxon>
        <taxon>Mastigamoebida</taxon>
        <taxon>Entamoebidae</taxon>
        <taxon>Entamoeba</taxon>
    </lineage>
</organism>
<evidence type="ECO:0000313" key="2">
    <source>
        <dbReference type="Proteomes" id="UP000014680"/>
    </source>
</evidence>
<name>L7FLL3_ENTIV</name>
<dbReference type="OrthoDB" id="31864at2759"/>
<protein>
    <submittedName>
        <fullName evidence="1">Uncharacterized protein</fullName>
    </submittedName>
</protein>